<accession>A0A8X7NZ59</accession>
<feature type="compositionally biased region" description="Acidic residues" evidence="1">
    <location>
        <begin position="317"/>
        <end position="328"/>
    </location>
</feature>
<dbReference type="EMBL" id="JAAMPC010000944">
    <property type="protein sequence ID" value="KAG2241507.1"/>
    <property type="molecule type" value="Genomic_DNA"/>
</dbReference>
<feature type="region of interest" description="Disordered" evidence="1">
    <location>
        <begin position="402"/>
        <end position="442"/>
    </location>
</feature>
<reference evidence="2 3" key="1">
    <citation type="submission" date="2020-02" db="EMBL/GenBank/DDBJ databases">
        <authorList>
            <person name="Ma Q."/>
            <person name="Huang Y."/>
            <person name="Song X."/>
            <person name="Pei D."/>
        </authorList>
    </citation>
    <scope>NUCLEOTIDE SEQUENCE [LARGE SCALE GENOMIC DNA]</scope>
    <source>
        <strain evidence="2">Sxm20200214</strain>
        <tissue evidence="2">Leaf</tissue>
    </source>
</reference>
<dbReference type="PANTHER" id="PTHR46872">
    <property type="entry name" value="DNA BINDING PROTEIN"/>
    <property type="match status" value="1"/>
</dbReference>
<evidence type="ECO:0000313" key="3">
    <source>
        <dbReference type="Proteomes" id="UP000886595"/>
    </source>
</evidence>
<feature type="region of interest" description="Disordered" evidence="1">
    <location>
        <begin position="308"/>
        <end position="379"/>
    </location>
</feature>
<name>A0A8X7NZ59_BRACI</name>
<evidence type="ECO:0000256" key="1">
    <source>
        <dbReference type="SAM" id="MobiDB-lite"/>
    </source>
</evidence>
<comment type="caution">
    <text evidence="2">The sequence shown here is derived from an EMBL/GenBank/DDBJ whole genome shotgun (WGS) entry which is preliminary data.</text>
</comment>
<protein>
    <submittedName>
        <fullName evidence="2">Uncharacterized protein</fullName>
    </submittedName>
</protein>
<organism evidence="2 3">
    <name type="scientific">Brassica carinata</name>
    <name type="common">Ethiopian mustard</name>
    <name type="synonym">Abyssinian cabbage</name>
    <dbReference type="NCBI Taxonomy" id="52824"/>
    <lineage>
        <taxon>Eukaryota</taxon>
        <taxon>Viridiplantae</taxon>
        <taxon>Streptophyta</taxon>
        <taxon>Embryophyta</taxon>
        <taxon>Tracheophyta</taxon>
        <taxon>Spermatophyta</taxon>
        <taxon>Magnoliopsida</taxon>
        <taxon>eudicotyledons</taxon>
        <taxon>Gunneridae</taxon>
        <taxon>Pentapetalae</taxon>
        <taxon>rosids</taxon>
        <taxon>malvids</taxon>
        <taxon>Brassicales</taxon>
        <taxon>Brassicaceae</taxon>
        <taxon>Brassiceae</taxon>
        <taxon>Brassica</taxon>
    </lineage>
</organism>
<dbReference type="OrthoDB" id="1908944at2759"/>
<dbReference type="PANTHER" id="PTHR46872:SF5">
    <property type="entry name" value="MYB-LIKE DOMAIN-CONTAINING PROTEIN"/>
    <property type="match status" value="1"/>
</dbReference>
<feature type="compositionally biased region" description="Acidic residues" evidence="1">
    <location>
        <begin position="352"/>
        <end position="363"/>
    </location>
</feature>
<keyword evidence="3" id="KW-1185">Reference proteome</keyword>
<feature type="compositionally biased region" description="Basic and acidic residues" evidence="1">
    <location>
        <begin position="336"/>
        <end position="351"/>
    </location>
</feature>
<proteinExistence type="predicted"/>
<gene>
    <name evidence="2" type="ORF">Bca52824_096506</name>
</gene>
<feature type="compositionally biased region" description="Basic and acidic residues" evidence="1">
    <location>
        <begin position="407"/>
        <end position="432"/>
    </location>
</feature>
<evidence type="ECO:0000313" key="2">
    <source>
        <dbReference type="EMBL" id="KAG2241507.1"/>
    </source>
</evidence>
<sequence length="455" mass="51599">MGFKRPFDDEMFHELPFKHSRQLGFSDKSMQFEEFTPRHAVSEKPLATVNEGDLSTPQGGETFDEESKFVHYGFDMDGCFDRVMKDYEGSEAAHSPHSASYSELGLVPPRPCSPFETLYSFLLDQPARKQVPIGPDHQAKIPEWEGSHGNLEASCTLKLSGTCVVPMPDLAIFANTDDIAGKGREFCVCQDRGSIRCVRQHVKEAREEMVKVLGFEKFRDLGFCEMGEEVAHNWSDEDAILFHEVVYSNPVTLGRNFWNHLEAAFFSRTKHEIVSYYFNVFVLRRRATQNRSLILDIDSDDDEWHGGYGGSLGPQYVEEDEDEEEDSAIESPLRQGTDKFNEKVHSFHQEDDVSVGDNDDVDTREDSAEHEDRFSGCNEERLNVEDDSYTTFELGQDALNSVWTNSTKKDETGIGEHQTKSKECSDLKDSTNGKDLQPTGSVMEEIFAHGSWESK</sequence>
<dbReference type="Proteomes" id="UP000886595">
    <property type="component" value="Unassembled WGS sequence"/>
</dbReference>
<feature type="compositionally biased region" description="Basic and acidic residues" evidence="1">
    <location>
        <begin position="364"/>
        <end position="379"/>
    </location>
</feature>
<dbReference type="AlphaFoldDB" id="A0A8X7NZ59"/>